<organism evidence="2">
    <name type="scientific">bioreactor metagenome</name>
    <dbReference type="NCBI Taxonomy" id="1076179"/>
    <lineage>
        <taxon>unclassified sequences</taxon>
        <taxon>metagenomes</taxon>
        <taxon>ecological metagenomes</taxon>
    </lineage>
</organism>
<feature type="compositionally biased region" description="Polar residues" evidence="1">
    <location>
        <begin position="46"/>
        <end position="60"/>
    </location>
</feature>
<evidence type="ECO:0000313" key="2">
    <source>
        <dbReference type="EMBL" id="MPM90143.1"/>
    </source>
</evidence>
<accession>A0A645DMX3</accession>
<feature type="region of interest" description="Disordered" evidence="1">
    <location>
        <begin position="45"/>
        <end position="66"/>
    </location>
</feature>
<comment type="caution">
    <text evidence="2">The sequence shown here is derived from an EMBL/GenBank/DDBJ whole genome shotgun (WGS) entry which is preliminary data.</text>
</comment>
<name>A0A645DMX3_9ZZZZ</name>
<protein>
    <submittedName>
        <fullName evidence="2">Uncharacterized protein</fullName>
    </submittedName>
</protein>
<gene>
    <name evidence="2" type="ORF">SDC9_137260</name>
</gene>
<dbReference type="AlphaFoldDB" id="A0A645DMX3"/>
<proteinExistence type="predicted"/>
<evidence type="ECO:0000256" key="1">
    <source>
        <dbReference type="SAM" id="MobiDB-lite"/>
    </source>
</evidence>
<reference evidence="2" key="1">
    <citation type="submission" date="2019-08" db="EMBL/GenBank/DDBJ databases">
        <authorList>
            <person name="Kucharzyk K."/>
            <person name="Murdoch R.W."/>
            <person name="Higgins S."/>
            <person name="Loffler F."/>
        </authorList>
    </citation>
    <scope>NUCLEOTIDE SEQUENCE</scope>
</reference>
<sequence>MKFKDPKMEAYFNSLSSEAQNYINNSGVDISSFGDLVLIGEHFENNKSGLNSGTNQNTPSWQPPKR</sequence>
<dbReference type="EMBL" id="VSSQ01037449">
    <property type="protein sequence ID" value="MPM90143.1"/>
    <property type="molecule type" value="Genomic_DNA"/>
</dbReference>